<dbReference type="PANTHER" id="PTHR32166">
    <property type="entry name" value="OSJNBA0013A04.12 PROTEIN"/>
    <property type="match status" value="1"/>
</dbReference>
<dbReference type="SUPFAM" id="SSF53098">
    <property type="entry name" value="Ribonuclease H-like"/>
    <property type="match status" value="1"/>
</dbReference>
<gene>
    <name evidence="11" type="ORF">KSP39_PZI002968</name>
    <name evidence="10" type="ORF">KSP39_PZI010045</name>
</gene>
<evidence type="ECO:0000256" key="4">
    <source>
        <dbReference type="ARBA" id="ARBA00022833"/>
    </source>
</evidence>
<proteinExistence type="predicted"/>
<feature type="domain" description="BED-type" evidence="9">
    <location>
        <begin position="14"/>
        <end position="71"/>
    </location>
</feature>
<comment type="caution">
    <text evidence="11">The sequence shown here is derived from an EMBL/GenBank/DDBJ whole genome shotgun (WGS) entry which is preliminary data.</text>
</comment>
<evidence type="ECO:0000256" key="2">
    <source>
        <dbReference type="ARBA" id="ARBA00022723"/>
    </source>
</evidence>
<dbReference type="Pfam" id="PF02892">
    <property type="entry name" value="zf-BED"/>
    <property type="match status" value="1"/>
</dbReference>
<reference evidence="11 12" key="1">
    <citation type="journal article" date="2022" name="Nat. Plants">
        <title>Genomes of leafy and leafless Platanthera orchids illuminate the evolution of mycoheterotrophy.</title>
        <authorList>
            <person name="Li M.H."/>
            <person name="Liu K.W."/>
            <person name="Li Z."/>
            <person name="Lu H.C."/>
            <person name="Ye Q.L."/>
            <person name="Zhang D."/>
            <person name="Wang J.Y."/>
            <person name="Li Y.F."/>
            <person name="Zhong Z.M."/>
            <person name="Liu X."/>
            <person name="Yu X."/>
            <person name="Liu D.K."/>
            <person name="Tu X.D."/>
            <person name="Liu B."/>
            <person name="Hao Y."/>
            <person name="Liao X.Y."/>
            <person name="Jiang Y.T."/>
            <person name="Sun W.H."/>
            <person name="Chen J."/>
            <person name="Chen Y.Q."/>
            <person name="Ai Y."/>
            <person name="Zhai J.W."/>
            <person name="Wu S.S."/>
            <person name="Zhou Z."/>
            <person name="Hsiao Y.Y."/>
            <person name="Wu W.L."/>
            <person name="Chen Y.Y."/>
            <person name="Lin Y.F."/>
            <person name="Hsu J.L."/>
            <person name="Li C.Y."/>
            <person name="Wang Z.W."/>
            <person name="Zhao X."/>
            <person name="Zhong W.Y."/>
            <person name="Ma X.K."/>
            <person name="Ma L."/>
            <person name="Huang J."/>
            <person name="Chen G.Z."/>
            <person name="Huang M.Z."/>
            <person name="Huang L."/>
            <person name="Peng D.H."/>
            <person name="Luo Y.B."/>
            <person name="Zou S.Q."/>
            <person name="Chen S.P."/>
            <person name="Lan S."/>
            <person name="Tsai W.C."/>
            <person name="Van de Peer Y."/>
            <person name="Liu Z.J."/>
        </authorList>
    </citation>
    <scope>NUCLEOTIDE SEQUENCE [LARGE SCALE GENOMIC DNA]</scope>
    <source>
        <strain evidence="11">Lor287</strain>
    </source>
</reference>
<evidence type="ECO:0000256" key="1">
    <source>
        <dbReference type="ARBA" id="ARBA00004123"/>
    </source>
</evidence>
<dbReference type="InterPro" id="IPR008906">
    <property type="entry name" value="HATC_C_dom"/>
</dbReference>
<keyword evidence="2" id="KW-0479">Metal-binding</keyword>
<dbReference type="Proteomes" id="UP001418222">
    <property type="component" value="Unassembled WGS sequence"/>
</dbReference>
<evidence type="ECO:0000313" key="12">
    <source>
        <dbReference type="Proteomes" id="UP001418222"/>
    </source>
</evidence>
<keyword evidence="6" id="KW-0539">Nucleus</keyword>
<evidence type="ECO:0000256" key="6">
    <source>
        <dbReference type="ARBA" id="ARBA00023242"/>
    </source>
</evidence>
<dbReference type="EMBL" id="JBBWWQ010000008">
    <property type="protein sequence ID" value="KAK8941436.1"/>
    <property type="molecule type" value="Genomic_DNA"/>
</dbReference>
<dbReference type="Pfam" id="PF05699">
    <property type="entry name" value="Dimer_Tnp_hAT"/>
    <property type="match status" value="1"/>
</dbReference>
<dbReference type="InterPro" id="IPR003656">
    <property type="entry name" value="Znf_BED"/>
</dbReference>
<evidence type="ECO:0000256" key="5">
    <source>
        <dbReference type="ARBA" id="ARBA00023125"/>
    </source>
</evidence>
<dbReference type="GO" id="GO:0003677">
    <property type="term" value="F:DNA binding"/>
    <property type="evidence" value="ECO:0007669"/>
    <property type="project" value="UniProtKB-KW"/>
</dbReference>
<protein>
    <recommendedName>
        <fullName evidence="9">BED-type domain-containing protein</fullName>
    </recommendedName>
</protein>
<keyword evidence="5" id="KW-0238">DNA-binding</keyword>
<reference evidence="11" key="2">
    <citation type="submission" date="2024-02" db="EMBL/GenBank/DDBJ databases">
        <authorList>
            <person name="Li M.-H."/>
            <person name="Liu K.-W."/>
            <person name="Li Z."/>
            <person name="Lu H.-C."/>
            <person name="Ye Q.-L."/>
            <person name="Zhang D."/>
            <person name="Wang J.-Y."/>
            <person name="Li Y.-F."/>
            <person name="Zhong Z.-M."/>
            <person name="Liu X."/>
            <person name="Yu X."/>
            <person name="Liu D.-K."/>
            <person name="Tu X.-D."/>
            <person name="Liu B."/>
            <person name="Hao Y."/>
            <person name="Liao X.-Y."/>
            <person name="Jiang Y.-T."/>
            <person name="Sun W.-H."/>
            <person name="Chen J."/>
            <person name="Ai Y."/>
            <person name="Zhai J.-W."/>
            <person name="Wu S.-S."/>
            <person name="Zhou Z."/>
            <person name="Hsiao Y.-Y."/>
            <person name="Wu W.-L."/>
            <person name="Chen Y.-Y."/>
            <person name="Lin Y.-F."/>
            <person name="Hsu J.-L."/>
            <person name="Li C.-Y."/>
            <person name="Wang Z.-W."/>
            <person name="Zhao X."/>
            <person name="Zhong W.-Y."/>
            <person name="Ma X.-K."/>
            <person name="Ma L."/>
            <person name="Huang J."/>
            <person name="Chen G.-Z."/>
            <person name="Huang M.-Z."/>
            <person name="Huang L."/>
            <person name="Peng D.-H."/>
            <person name="Luo Y.-B."/>
            <person name="Zou S.-Q."/>
            <person name="Chen S.-P."/>
            <person name="Lan S."/>
            <person name="Tsai W.-C."/>
            <person name="Van De Peer Y."/>
            <person name="Liu Z.-J."/>
        </authorList>
    </citation>
    <scope>NUCLEOTIDE SEQUENCE</scope>
    <source>
        <strain evidence="11">Lor287</strain>
        <tissue evidence="11">Leaf</tissue>
    </source>
</reference>
<dbReference type="PANTHER" id="PTHR32166:SF74">
    <property type="entry name" value="OS05G0256350 PROTEIN"/>
    <property type="match status" value="1"/>
</dbReference>
<feature type="region of interest" description="Disordered" evidence="8">
    <location>
        <begin position="1"/>
        <end position="24"/>
    </location>
</feature>
<dbReference type="GO" id="GO:0046983">
    <property type="term" value="F:protein dimerization activity"/>
    <property type="evidence" value="ECO:0007669"/>
    <property type="project" value="InterPro"/>
</dbReference>
<keyword evidence="4" id="KW-0862">Zinc</keyword>
<dbReference type="GO" id="GO:0005634">
    <property type="term" value="C:nucleus"/>
    <property type="evidence" value="ECO:0007669"/>
    <property type="project" value="UniProtKB-SubCell"/>
</dbReference>
<dbReference type="EMBL" id="JBBWWQ010000003">
    <property type="protein sequence ID" value="KAK8951599.1"/>
    <property type="molecule type" value="Genomic_DNA"/>
</dbReference>
<evidence type="ECO:0000256" key="8">
    <source>
        <dbReference type="SAM" id="MobiDB-lite"/>
    </source>
</evidence>
<dbReference type="InterPro" id="IPR012337">
    <property type="entry name" value="RNaseH-like_sf"/>
</dbReference>
<evidence type="ECO:0000259" key="9">
    <source>
        <dbReference type="PROSITE" id="PS50808"/>
    </source>
</evidence>
<keyword evidence="3 7" id="KW-0863">Zinc-finger</keyword>
<keyword evidence="12" id="KW-1185">Reference proteome</keyword>
<dbReference type="PROSITE" id="PS50808">
    <property type="entry name" value="ZF_BED"/>
    <property type="match status" value="1"/>
</dbReference>
<sequence>MSSQGSSKIGSTKGGRDPFWAHGEKVEEKDTNRIRCRYCAQIVSGGISRLKNHLAGQRGNVRPCSKVPDDVKSQATSSLSSSLVNKQAKMARQAREDANTYIARWVYEAGVPFNVCALPSFDHMLQAIGKVGPGLRGPSIYDLREKHLKKEVVYSIIFNAKFWADVELSISIFAPLVKVLRRADGDEPSMGWLYGDMLKAKEEIALALENKEARYLPIWKLIDARWQSKLSTPLHLAGYFLNPFFYYSSWESVERDGRFMDSIIECMSKMYARNTSIQDRISDQICLYRNQEGSFGRDAAKRQRCSNSLNLGKKNFFCMSNIIYLQSKFSFTQLFVFLVNWWKLHANSAPELKDMAIRVLSLTTSSSGCERNWSTFEMVICFTFLYLQ</sequence>
<evidence type="ECO:0000313" key="10">
    <source>
        <dbReference type="EMBL" id="KAK8941436.1"/>
    </source>
</evidence>
<dbReference type="AlphaFoldDB" id="A0AAP0BWP1"/>
<accession>A0AAP0BWP1</accession>
<evidence type="ECO:0000256" key="3">
    <source>
        <dbReference type="ARBA" id="ARBA00022771"/>
    </source>
</evidence>
<feature type="compositionally biased region" description="Polar residues" evidence="8">
    <location>
        <begin position="1"/>
        <end position="10"/>
    </location>
</feature>
<evidence type="ECO:0000256" key="7">
    <source>
        <dbReference type="PROSITE-ProRule" id="PRU00027"/>
    </source>
</evidence>
<name>A0AAP0BWP1_9ASPA</name>
<dbReference type="GO" id="GO:0008270">
    <property type="term" value="F:zinc ion binding"/>
    <property type="evidence" value="ECO:0007669"/>
    <property type="project" value="UniProtKB-KW"/>
</dbReference>
<organism evidence="11 12">
    <name type="scientific">Platanthera zijinensis</name>
    <dbReference type="NCBI Taxonomy" id="2320716"/>
    <lineage>
        <taxon>Eukaryota</taxon>
        <taxon>Viridiplantae</taxon>
        <taxon>Streptophyta</taxon>
        <taxon>Embryophyta</taxon>
        <taxon>Tracheophyta</taxon>
        <taxon>Spermatophyta</taxon>
        <taxon>Magnoliopsida</taxon>
        <taxon>Liliopsida</taxon>
        <taxon>Asparagales</taxon>
        <taxon>Orchidaceae</taxon>
        <taxon>Orchidoideae</taxon>
        <taxon>Orchideae</taxon>
        <taxon>Orchidinae</taxon>
        <taxon>Platanthera</taxon>
    </lineage>
</organism>
<evidence type="ECO:0000313" key="11">
    <source>
        <dbReference type="EMBL" id="KAK8951599.1"/>
    </source>
</evidence>
<comment type="subcellular location">
    <subcellularLocation>
        <location evidence="1">Nucleus</location>
    </subcellularLocation>
</comment>